<evidence type="ECO:0000313" key="1">
    <source>
        <dbReference type="EMBL" id="KDO49850.1"/>
    </source>
</evidence>
<name>A0A067E7J6_CITSI</name>
<reference evidence="1 2" key="1">
    <citation type="submission" date="2014-04" db="EMBL/GenBank/DDBJ databases">
        <authorList>
            <consortium name="International Citrus Genome Consortium"/>
            <person name="Gmitter F."/>
            <person name="Chen C."/>
            <person name="Farmerie W."/>
            <person name="Harkins T."/>
            <person name="Desany B."/>
            <person name="Mohiuddin M."/>
            <person name="Kodira C."/>
            <person name="Borodovsky M."/>
            <person name="Lomsadze A."/>
            <person name="Burns P."/>
            <person name="Jenkins J."/>
            <person name="Prochnik S."/>
            <person name="Shu S."/>
            <person name="Chapman J."/>
            <person name="Pitluck S."/>
            <person name="Schmutz J."/>
            <person name="Rokhsar D."/>
        </authorList>
    </citation>
    <scope>NUCLEOTIDE SEQUENCE</scope>
</reference>
<protein>
    <submittedName>
        <fullName evidence="1">Uncharacterized protein</fullName>
    </submittedName>
</protein>
<organism evidence="1 2">
    <name type="scientific">Citrus sinensis</name>
    <name type="common">Sweet orange</name>
    <name type="synonym">Citrus aurantium var. sinensis</name>
    <dbReference type="NCBI Taxonomy" id="2711"/>
    <lineage>
        <taxon>Eukaryota</taxon>
        <taxon>Viridiplantae</taxon>
        <taxon>Streptophyta</taxon>
        <taxon>Embryophyta</taxon>
        <taxon>Tracheophyta</taxon>
        <taxon>Spermatophyta</taxon>
        <taxon>Magnoliopsida</taxon>
        <taxon>eudicotyledons</taxon>
        <taxon>Gunneridae</taxon>
        <taxon>Pentapetalae</taxon>
        <taxon>rosids</taxon>
        <taxon>malvids</taxon>
        <taxon>Sapindales</taxon>
        <taxon>Rutaceae</taxon>
        <taxon>Aurantioideae</taxon>
        <taxon>Citrus</taxon>
    </lineage>
</organism>
<keyword evidence="2" id="KW-1185">Reference proteome</keyword>
<proteinExistence type="predicted"/>
<gene>
    <name evidence="1" type="ORF">CISIN_1g036774mg</name>
</gene>
<accession>A0A067E7J6</accession>
<evidence type="ECO:0000313" key="2">
    <source>
        <dbReference type="Proteomes" id="UP000027120"/>
    </source>
</evidence>
<dbReference type="Proteomes" id="UP000027120">
    <property type="component" value="Unassembled WGS sequence"/>
</dbReference>
<dbReference type="EMBL" id="KK785098">
    <property type="protein sequence ID" value="KDO49850.1"/>
    <property type="molecule type" value="Genomic_DNA"/>
</dbReference>
<dbReference type="AlphaFoldDB" id="A0A067E7J6"/>
<sequence length="57" mass="6383">MFPSNGILYEPREHPVIKRLWLAAVVCIALLVIKKCEHFVALLTNLTPVVWGGIGVR</sequence>
<dbReference type="SMR" id="A0A067E7J6"/>